<keyword evidence="2" id="KW-0812">Transmembrane</keyword>
<dbReference type="Gene3D" id="2.40.10.10">
    <property type="entry name" value="Trypsin-like serine proteases"/>
    <property type="match status" value="2"/>
</dbReference>
<evidence type="ECO:0000259" key="3">
    <source>
        <dbReference type="PROSITE" id="PS00028"/>
    </source>
</evidence>
<proteinExistence type="predicted"/>
<dbReference type="AlphaFoldDB" id="A0A0C9RC19"/>
<feature type="region of interest" description="Disordered" evidence="1">
    <location>
        <begin position="553"/>
        <end position="594"/>
    </location>
</feature>
<accession>A0A0C9RC19</accession>
<dbReference type="PROSITE" id="PS00028">
    <property type="entry name" value="ZINC_FINGER_C2H2_1"/>
    <property type="match status" value="1"/>
</dbReference>
<keyword evidence="2" id="KW-1133">Transmembrane helix</keyword>
<dbReference type="InterPro" id="IPR009003">
    <property type="entry name" value="Peptidase_S1_PA"/>
</dbReference>
<keyword evidence="2" id="KW-0472">Membrane</keyword>
<name>A0A0C9RC19_9HYME</name>
<feature type="transmembrane region" description="Helical" evidence="2">
    <location>
        <begin position="46"/>
        <end position="71"/>
    </location>
</feature>
<sequence>MDQPQAETPNLVDVEVDAVYNSTVEPLVPREEEGRKWRKWLEPSNIIWALVKLSMAVLSVMSAVILIWRWVLHGLRLAKRGILDSAKDVYSLLDYLSPSEDDQSQEEKTEEVVGIFIKHFDEIAKASFFRIFAQMNWIDWLFGVFGLAVVISGSYLILRLTGVHGRRAVQRLRGIRLESVREGSVFRKAEVPAFQVGISSAGLLSDEHHGYGVRCDEYLVAPAHVIEKDGELMTQALLVGTKGKVLTTLNLVKSRVIDDLVYIYLDQKTWSLLGTSKAKLSAKTVHCHATCTGKNGQSTGRLMKTQIRWMMSYTGSTLPGMSGAAYVESNQVVGFHQGASGLFNVGISSELVCAELRRICTVEASEDVNPDAKVPKFMSKMDKRFWDGVEAMKSLDLAYADDWINAKEIDYTQKLNFDDEATTSRKSVRVEIPDGGVRILKQNNTGVEVSMVPSRSLAFIENLERSELLDRLEQCERELREIQAWKRAVVQLPERVVRPPPTKQAHQCSQCETVCRTEKRLQSHTLNSHPEKQEITKESAVSNDFKKTVKTGSFLEKRSSSPRMTTRNSRKSSSLNDVRTRLPARGESPSGLMASQKNIERLLSELLMRMGGQSLATTQKCEASCTTPN</sequence>
<dbReference type="InterPro" id="IPR013087">
    <property type="entry name" value="Znf_C2H2_type"/>
</dbReference>
<feature type="compositionally biased region" description="Polar residues" evidence="1">
    <location>
        <begin position="561"/>
        <end position="577"/>
    </location>
</feature>
<feature type="domain" description="C2H2-type" evidence="3">
    <location>
        <begin position="508"/>
        <end position="529"/>
    </location>
</feature>
<dbReference type="SUPFAM" id="SSF50494">
    <property type="entry name" value="Trypsin-like serine proteases"/>
    <property type="match status" value="1"/>
</dbReference>
<evidence type="ECO:0000313" key="4">
    <source>
        <dbReference type="EMBL" id="JAG83896.1"/>
    </source>
</evidence>
<evidence type="ECO:0000256" key="1">
    <source>
        <dbReference type="SAM" id="MobiDB-lite"/>
    </source>
</evidence>
<feature type="transmembrane region" description="Helical" evidence="2">
    <location>
        <begin position="137"/>
        <end position="158"/>
    </location>
</feature>
<gene>
    <name evidence="4" type="primary">ORF2A-2B</name>
    <name evidence="4" type="ORF">g.47348</name>
</gene>
<protein>
    <submittedName>
        <fullName evidence="4">ORF2A-2B protein</fullName>
    </submittedName>
</protein>
<dbReference type="EMBL" id="GBYB01014129">
    <property type="protein sequence ID" value="JAG83896.1"/>
    <property type="molecule type" value="Transcribed_RNA"/>
</dbReference>
<organism evidence="4">
    <name type="scientific">Fopius arisanus</name>
    <dbReference type="NCBI Taxonomy" id="64838"/>
    <lineage>
        <taxon>Eukaryota</taxon>
        <taxon>Metazoa</taxon>
        <taxon>Ecdysozoa</taxon>
        <taxon>Arthropoda</taxon>
        <taxon>Hexapoda</taxon>
        <taxon>Insecta</taxon>
        <taxon>Pterygota</taxon>
        <taxon>Neoptera</taxon>
        <taxon>Endopterygota</taxon>
        <taxon>Hymenoptera</taxon>
        <taxon>Apocrita</taxon>
        <taxon>Ichneumonoidea</taxon>
        <taxon>Braconidae</taxon>
        <taxon>Opiinae</taxon>
        <taxon>Fopius</taxon>
    </lineage>
</organism>
<reference evidence="4" key="1">
    <citation type="submission" date="2015-01" db="EMBL/GenBank/DDBJ databases">
        <title>Transcriptome Assembly of Fopius arisanus.</title>
        <authorList>
            <person name="Geib S."/>
        </authorList>
    </citation>
    <scope>NUCLEOTIDE SEQUENCE</scope>
</reference>
<evidence type="ECO:0000256" key="2">
    <source>
        <dbReference type="SAM" id="Phobius"/>
    </source>
</evidence>
<dbReference type="InterPro" id="IPR043504">
    <property type="entry name" value="Peptidase_S1_PA_chymotrypsin"/>
</dbReference>